<dbReference type="STRING" id="22663.A0A2I0JEV1"/>
<evidence type="ECO:0000313" key="11">
    <source>
        <dbReference type="EMBL" id="PKI54533.1"/>
    </source>
</evidence>
<dbReference type="InterPro" id="IPR045262">
    <property type="entry name" value="STP/PLT_plant"/>
</dbReference>
<protein>
    <recommendedName>
        <fullName evidence="10">Major facilitator superfamily (MFS) profile domain-containing protein</fullName>
    </recommendedName>
</protein>
<keyword evidence="6" id="KW-0769">Symport</keyword>
<dbReference type="Proteomes" id="UP000233551">
    <property type="component" value="Unassembled WGS sequence"/>
</dbReference>
<keyword evidence="3" id="KW-0813">Transport</keyword>
<gene>
    <name evidence="11" type="ORF">CRG98_025047</name>
</gene>
<reference evidence="11 12" key="1">
    <citation type="submission" date="2017-11" db="EMBL/GenBank/DDBJ databases">
        <title>De-novo sequencing of pomegranate (Punica granatum L.) genome.</title>
        <authorList>
            <person name="Akparov Z."/>
            <person name="Amiraslanov A."/>
            <person name="Hajiyeva S."/>
            <person name="Abbasov M."/>
            <person name="Kaur K."/>
            <person name="Hamwieh A."/>
            <person name="Solovyev V."/>
            <person name="Salamov A."/>
            <person name="Braich B."/>
            <person name="Kosarev P."/>
            <person name="Mahmoud A."/>
            <person name="Hajiyev E."/>
            <person name="Babayeva S."/>
            <person name="Izzatullayeva V."/>
            <person name="Mammadov A."/>
            <person name="Mammadov A."/>
            <person name="Sharifova S."/>
            <person name="Ojaghi J."/>
            <person name="Eynullazada K."/>
            <person name="Bayramov B."/>
            <person name="Abdulazimova A."/>
            <person name="Shahmuradov I."/>
        </authorList>
    </citation>
    <scope>NUCLEOTIDE SEQUENCE [LARGE SCALE GENOMIC DNA]</scope>
    <source>
        <strain evidence="12">cv. AG2017</strain>
        <tissue evidence="11">Leaf</tissue>
    </source>
</reference>
<dbReference type="InterPro" id="IPR036259">
    <property type="entry name" value="MFS_trans_sf"/>
</dbReference>
<keyword evidence="8 9" id="KW-0472">Membrane</keyword>
<dbReference type="PRINTS" id="PR00171">
    <property type="entry name" value="SUGRTRNSPORT"/>
</dbReference>
<feature type="domain" description="Major facilitator superfamily (MFS) profile" evidence="10">
    <location>
        <begin position="1"/>
        <end position="192"/>
    </location>
</feature>
<evidence type="ECO:0000256" key="8">
    <source>
        <dbReference type="ARBA" id="ARBA00023136"/>
    </source>
</evidence>
<evidence type="ECO:0000256" key="2">
    <source>
        <dbReference type="ARBA" id="ARBA00010992"/>
    </source>
</evidence>
<dbReference type="InterPro" id="IPR003663">
    <property type="entry name" value="Sugar/inositol_transpt"/>
</dbReference>
<dbReference type="PANTHER" id="PTHR23500">
    <property type="entry name" value="SOLUTE CARRIER FAMILY 2, FACILITATED GLUCOSE TRANSPORTER"/>
    <property type="match status" value="1"/>
</dbReference>
<dbReference type="GO" id="GO:0015144">
    <property type="term" value="F:carbohydrate transmembrane transporter activity"/>
    <property type="evidence" value="ECO:0007669"/>
    <property type="project" value="InterPro"/>
</dbReference>
<proteinExistence type="inferred from homology"/>
<dbReference type="SUPFAM" id="SSF103473">
    <property type="entry name" value="MFS general substrate transporter"/>
    <property type="match status" value="1"/>
</dbReference>
<name>A0A2I0JEV1_PUNGR</name>
<evidence type="ECO:0000256" key="9">
    <source>
        <dbReference type="SAM" id="Phobius"/>
    </source>
</evidence>
<evidence type="ECO:0000256" key="6">
    <source>
        <dbReference type="ARBA" id="ARBA00022847"/>
    </source>
</evidence>
<evidence type="ECO:0000256" key="3">
    <source>
        <dbReference type="ARBA" id="ARBA00022448"/>
    </source>
</evidence>
<evidence type="ECO:0000313" key="12">
    <source>
        <dbReference type="Proteomes" id="UP000233551"/>
    </source>
</evidence>
<feature type="transmembrane region" description="Helical" evidence="9">
    <location>
        <begin position="99"/>
        <end position="119"/>
    </location>
</feature>
<feature type="transmembrane region" description="Helical" evidence="9">
    <location>
        <begin position="166"/>
        <end position="188"/>
    </location>
</feature>
<accession>A0A2I0JEV1</accession>
<evidence type="ECO:0000256" key="1">
    <source>
        <dbReference type="ARBA" id="ARBA00004141"/>
    </source>
</evidence>
<evidence type="ECO:0000256" key="7">
    <source>
        <dbReference type="ARBA" id="ARBA00022989"/>
    </source>
</evidence>
<dbReference type="InterPro" id="IPR020846">
    <property type="entry name" value="MFS_dom"/>
</dbReference>
<comment type="similarity">
    <text evidence="2">Belongs to the major facilitator superfamily. Sugar transporter (TC 2.A.1.1) family.</text>
</comment>
<feature type="transmembrane region" description="Helical" evidence="9">
    <location>
        <begin position="66"/>
        <end position="87"/>
    </location>
</feature>
<dbReference type="PANTHER" id="PTHR23500:SF30">
    <property type="entry name" value="SUGAR TRANSPORT PROTEIN 3"/>
    <property type="match status" value="1"/>
</dbReference>
<evidence type="ECO:0000259" key="10">
    <source>
        <dbReference type="PROSITE" id="PS50850"/>
    </source>
</evidence>
<dbReference type="AlphaFoldDB" id="A0A2I0JEV1"/>
<dbReference type="GO" id="GO:0015293">
    <property type="term" value="F:symporter activity"/>
    <property type="evidence" value="ECO:0007669"/>
    <property type="project" value="UniProtKB-KW"/>
</dbReference>
<keyword evidence="12" id="KW-1185">Reference proteome</keyword>
<dbReference type="Pfam" id="PF00083">
    <property type="entry name" value="Sugar_tr"/>
    <property type="match status" value="1"/>
</dbReference>
<keyword evidence="4" id="KW-0762">Sugar transport</keyword>
<organism evidence="11 12">
    <name type="scientific">Punica granatum</name>
    <name type="common">Pomegranate</name>
    <dbReference type="NCBI Taxonomy" id="22663"/>
    <lineage>
        <taxon>Eukaryota</taxon>
        <taxon>Viridiplantae</taxon>
        <taxon>Streptophyta</taxon>
        <taxon>Embryophyta</taxon>
        <taxon>Tracheophyta</taxon>
        <taxon>Spermatophyta</taxon>
        <taxon>Magnoliopsida</taxon>
        <taxon>eudicotyledons</taxon>
        <taxon>Gunneridae</taxon>
        <taxon>Pentapetalae</taxon>
        <taxon>rosids</taxon>
        <taxon>malvids</taxon>
        <taxon>Myrtales</taxon>
        <taxon>Lythraceae</taxon>
        <taxon>Punica</taxon>
    </lineage>
</organism>
<dbReference type="InterPro" id="IPR005828">
    <property type="entry name" value="MFS_sugar_transport-like"/>
</dbReference>
<keyword evidence="5 9" id="KW-0812">Transmembrane</keyword>
<feature type="transmembrane region" description="Helical" evidence="9">
    <location>
        <begin position="34"/>
        <end position="57"/>
    </location>
</feature>
<comment type="caution">
    <text evidence="11">The sequence shown here is derived from an EMBL/GenBank/DDBJ whole genome shotgun (WGS) entry which is preliminary data.</text>
</comment>
<evidence type="ECO:0000256" key="5">
    <source>
        <dbReference type="ARBA" id="ARBA00022692"/>
    </source>
</evidence>
<dbReference type="Gene3D" id="1.20.1250.20">
    <property type="entry name" value="MFS general substrate transporter like domains"/>
    <property type="match status" value="1"/>
</dbReference>
<dbReference type="PROSITE" id="PS50850">
    <property type="entry name" value="MFS"/>
    <property type="match status" value="1"/>
</dbReference>
<evidence type="ECO:0000256" key="4">
    <source>
        <dbReference type="ARBA" id="ARBA00022597"/>
    </source>
</evidence>
<sequence length="228" mass="25137">MLIAKPFFQQVTGTKVISLYAPVLFRTIVLGQSASLLSAVVTGMVGAISTFISMLMVDKQLGRRTVFVIGGLQMLISQVLVGAVMAFKLGDHGGLSKPCAYLVLVMVCVYVSEFGWSCGPPRWLVPSEIYPLEIRSAGQSIKVAVDFLFIFLVAQTFLSMLCHLKYGLFFRFFGGWAGIMTIAVCLLLPETSRWRRCGGRNHWLWRGIVGGDGEGEAKSTQISYYILF</sequence>
<feature type="transmembrane region" description="Helical" evidence="9">
    <location>
        <begin position="140"/>
        <end position="160"/>
    </location>
</feature>
<dbReference type="EMBL" id="PGOL01001778">
    <property type="protein sequence ID" value="PKI54533.1"/>
    <property type="molecule type" value="Genomic_DNA"/>
</dbReference>
<comment type="subcellular location">
    <subcellularLocation>
        <location evidence="1">Membrane</location>
        <topology evidence="1">Multi-pass membrane protein</topology>
    </subcellularLocation>
</comment>
<dbReference type="GO" id="GO:0016020">
    <property type="term" value="C:membrane"/>
    <property type="evidence" value="ECO:0007669"/>
    <property type="project" value="UniProtKB-SubCell"/>
</dbReference>
<keyword evidence="7 9" id="KW-1133">Transmembrane helix</keyword>